<evidence type="ECO:0000256" key="4">
    <source>
        <dbReference type="ARBA" id="ARBA00022692"/>
    </source>
</evidence>
<feature type="transmembrane region" description="Helical" evidence="7">
    <location>
        <begin position="100"/>
        <end position="124"/>
    </location>
</feature>
<feature type="transmembrane region" description="Helical" evidence="7">
    <location>
        <begin position="226"/>
        <end position="244"/>
    </location>
</feature>
<dbReference type="NCBIfam" id="TIGR00711">
    <property type="entry name" value="efflux_EmrB"/>
    <property type="match status" value="1"/>
</dbReference>
<keyword evidence="6 7" id="KW-0472">Membrane</keyword>
<feature type="transmembrane region" description="Helical" evidence="7">
    <location>
        <begin position="197"/>
        <end position="214"/>
    </location>
</feature>
<keyword evidence="4 7" id="KW-0812">Transmembrane</keyword>
<dbReference type="PRINTS" id="PR01036">
    <property type="entry name" value="TCRTETB"/>
</dbReference>
<evidence type="ECO:0000256" key="3">
    <source>
        <dbReference type="ARBA" id="ARBA00022475"/>
    </source>
</evidence>
<evidence type="ECO:0000256" key="6">
    <source>
        <dbReference type="ARBA" id="ARBA00023136"/>
    </source>
</evidence>
<feature type="transmembrane region" description="Helical" evidence="7">
    <location>
        <begin position="400"/>
        <end position="417"/>
    </location>
</feature>
<evidence type="ECO:0000256" key="1">
    <source>
        <dbReference type="ARBA" id="ARBA00004651"/>
    </source>
</evidence>
<dbReference type="Gene3D" id="1.20.1250.20">
    <property type="entry name" value="MFS general substrate transporter like domains"/>
    <property type="match status" value="1"/>
</dbReference>
<dbReference type="InterPro" id="IPR020846">
    <property type="entry name" value="MFS_dom"/>
</dbReference>
<gene>
    <name evidence="9" type="ORF">KHA99_14520</name>
</gene>
<protein>
    <submittedName>
        <fullName evidence="9">MFS transporter</fullName>
    </submittedName>
</protein>
<accession>A0A942U2X4</accession>
<feature type="transmembrane region" description="Helical" evidence="7">
    <location>
        <begin position="75"/>
        <end position="94"/>
    </location>
</feature>
<dbReference type="SUPFAM" id="SSF103473">
    <property type="entry name" value="MFS general substrate transporter"/>
    <property type="match status" value="1"/>
</dbReference>
<evidence type="ECO:0000313" key="9">
    <source>
        <dbReference type="EMBL" id="MBS4213666.1"/>
    </source>
</evidence>
<dbReference type="Proteomes" id="UP000679749">
    <property type="component" value="Unassembled WGS sequence"/>
</dbReference>
<name>A0A942U2X4_9BACI</name>
<dbReference type="EMBL" id="JAGYPF010000003">
    <property type="protein sequence ID" value="MBS4213666.1"/>
    <property type="molecule type" value="Genomic_DNA"/>
</dbReference>
<dbReference type="CDD" id="cd17321">
    <property type="entry name" value="MFS_MMR_MDR_like"/>
    <property type="match status" value="1"/>
</dbReference>
<feature type="transmembrane region" description="Helical" evidence="7">
    <location>
        <begin position="163"/>
        <end position="185"/>
    </location>
</feature>
<dbReference type="Pfam" id="PF07690">
    <property type="entry name" value="MFS_1"/>
    <property type="match status" value="1"/>
</dbReference>
<dbReference type="InterPro" id="IPR036259">
    <property type="entry name" value="MFS_trans_sf"/>
</dbReference>
<keyword evidence="3" id="KW-1003">Cell membrane</keyword>
<keyword evidence="2" id="KW-0813">Transport</keyword>
<dbReference type="PANTHER" id="PTHR42718">
    <property type="entry name" value="MAJOR FACILITATOR SUPERFAMILY MULTIDRUG TRANSPORTER MFSC"/>
    <property type="match status" value="1"/>
</dbReference>
<feature type="transmembrane region" description="Helical" evidence="7">
    <location>
        <begin position="324"/>
        <end position="344"/>
    </location>
</feature>
<dbReference type="Gene3D" id="1.20.1720.10">
    <property type="entry name" value="Multidrug resistance protein D"/>
    <property type="match status" value="1"/>
</dbReference>
<dbReference type="PROSITE" id="PS50850">
    <property type="entry name" value="MFS"/>
    <property type="match status" value="1"/>
</dbReference>
<organism evidence="9 10">
    <name type="scientific">Neobacillus rhizophilus</name>
    <dbReference type="NCBI Taxonomy" id="2833579"/>
    <lineage>
        <taxon>Bacteria</taxon>
        <taxon>Bacillati</taxon>
        <taxon>Bacillota</taxon>
        <taxon>Bacilli</taxon>
        <taxon>Bacillales</taxon>
        <taxon>Bacillaceae</taxon>
        <taxon>Neobacillus</taxon>
    </lineage>
</organism>
<keyword evidence="5 7" id="KW-1133">Transmembrane helix</keyword>
<evidence type="ECO:0000256" key="5">
    <source>
        <dbReference type="ARBA" id="ARBA00022989"/>
    </source>
</evidence>
<proteinExistence type="predicted"/>
<sequence>MRGTGGMKVVLLMCVGVFVCMLDSTIMNITLPAIQDSLHTSLETSSWMLNVYTMTIAVLAIPLARFAEMFGRNKFFIVGLFIFGLGSALCGLANSGEFLIASRFIQSFGAAILIPCSMVIGIAAMPIEKRVLPLTLLGATQGLSTALGPTVGGIITEKLSWHWVFYVNVPICILAIAASFVILTVKNESRIKSSIDWFGLIFSVSAIFPLNLVLIKGNNWGWDSSQAIICYLLTAASIVLFIIAEKKSKAPMVNLNLFKDRLFTGSVVIVTTGFIFLIGVMVLLPQFLTNFQHKTELQAALLVTPVSAAIFVFSNFAGLLTKKIGYTIPVMIGFAIMGIAYYLLHNLNLHSTPKEIILLCSLLGLGFSFVISSATIASTSSFEGEMLTASQSVFSMLRQVGVVLAVAIFVAGLTNNIHDKKQDVMHYAQQKLEKLNVPETVKAQILSETKKLITSEKEALQTSTTFITKAERQRIIDANAAKVLATIPENQRSAAKDEIYKQVENQVDEEIFKTGTIIKGYTNQIRNFAEERISTSFADLYKTSIPFVFLCVLTGLIFRERRNKQIVQMAKSPAAN</sequence>
<dbReference type="PANTHER" id="PTHR42718:SF46">
    <property type="entry name" value="BLR6921 PROTEIN"/>
    <property type="match status" value="1"/>
</dbReference>
<keyword evidence="10" id="KW-1185">Reference proteome</keyword>
<comment type="caution">
    <text evidence="9">The sequence shown here is derived from an EMBL/GenBank/DDBJ whole genome shotgun (WGS) entry which is preliminary data.</text>
</comment>
<evidence type="ECO:0000256" key="7">
    <source>
        <dbReference type="SAM" id="Phobius"/>
    </source>
</evidence>
<dbReference type="GO" id="GO:0005886">
    <property type="term" value="C:plasma membrane"/>
    <property type="evidence" value="ECO:0007669"/>
    <property type="project" value="UniProtKB-SubCell"/>
</dbReference>
<feature type="transmembrane region" description="Helical" evidence="7">
    <location>
        <begin position="46"/>
        <end position="63"/>
    </location>
</feature>
<dbReference type="InterPro" id="IPR011701">
    <property type="entry name" value="MFS"/>
</dbReference>
<dbReference type="GO" id="GO:0022857">
    <property type="term" value="F:transmembrane transporter activity"/>
    <property type="evidence" value="ECO:0007669"/>
    <property type="project" value="InterPro"/>
</dbReference>
<dbReference type="InterPro" id="IPR004638">
    <property type="entry name" value="EmrB-like"/>
</dbReference>
<feature type="transmembrane region" description="Helical" evidence="7">
    <location>
        <begin position="265"/>
        <end position="285"/>
    </location>
</feature>
<feature type="transmembrane region" description="Helical" evidence="7">
    <location>
        <begin position="356"/>
        <end position="379"/>
    </location>
</feature>
<feature type="transmembrane region" description="Helical" evidence="7">
    <location>
        <begin position="297"/>
        <end position="317"/>
    </location>
</feature>
<evidence type="ECO:0000313" key="10">
    <source>
        <dbReference type="Proteomes" id="UP000679749"/>
    </source>
</evidence>
<feature type="transmembrane region" description="Helical" evidence="7">
    <location>
        <begin position="9"/>
        <end position="34"/>
    </location>
</feature>
<dbReference type="AlphaFoldDB" id="A0A942U2X4"/>
<reference evidence="9" key="1">
    <citation type="submission" date="2021-05" db="EMBL/GenBank/DDBJ databases">
        <title>Novel Bacillus species.</title>
        <authorList>
            <person name="Liu G."/>
        </authorList>
    </citation>
    <scope>NUCLEOTIDE SEQUENCE</scope>
    <source>
        <strain evidence="9">FJAT-49825</strain>
    </source>
</reference>
<evidence type="ECO:0000259" key="8">
    <source>
        <dbReference type="PROSITE" id="PS50850"/>
    </source>
</evidence>
<evidence type="ECO:0000256" key="2">
    <source>
        <dbReference type="ARBA" id="ARBA00022448"/>
    </source>
</evidence>
<feature type="domain" description="Major facilitator superfamily (MFS) profile" evidence="8">
    <location>
        <begin position="9"/>
        <end position="473"/>
    </location>
</feature>
<comment type="subcellular location">
    <subcellularLocation>
        <location evidence="1">Cell membrane</location>
        <topology evidence="1">Multi-pass membrane protein</topology>
    </subcellularLocation>
</comment>
<dbReference type="RefSeq" id="WP_213118196.1">
    <property type="nucleotide sequence ID" value="NZ_JAGYPF010000003.1"/>
</dbReference>